<evidence type="ECO:0000313" key="1">
    <source>
        <dbReference type="EMBL" id="KAI0040767.1"/>
    </source>
</evidence>
<feature type="non-terminal residue" evidence="1">
    <location>
        <position position="1"/>
    </location>
</feature>
<proteinExistence type="predicted"/>
<reference evidence="1" key="2">
    <citation type="journal article" date="2022" name="New Phytol.">
        <title>Evolutionary transition to the ectomycorrhizal habit in the genomes of a hyperdiverse lineage of mushroom-forming fungi.</title>
        <authorList>
            <person name="Looney B."/>
            <person name="Miyauchi S."/>
            <person name="Morin E."/>
            <person name="Drula E."/>
            <person name="Courty P.E."/>
            <person name="Kohler A."/>
            <person name="Kuo A."/>
            <person name="LaButti K."/>
            <person name="Pangilinan J."/>
            <person name="Lipzen A."/>
            <person name="Riley R."/>
            <person name="Andreopoulos W."/>
            <person name="He G."/>
            <person name="Johnson J."/>
            <person name="Nolan M."/>
            <person name="Tritt A."/>
            <person name="Barry K.W."/>
            <person name="Grigoriev I.V."/>
            <person name="Nagy L.G."/>
            <person name="Hibbett D."/>
            <person name="Henrissat B."/>
            <person name="Matheny P.B."/>
            <person name="Labbe J."/>
            <person name="Martin F.M."/>
        </authorList>
    </citation>
    <scope>NUCLEOTIDE SEQUENCE</scope>
    <source>
        <strain evidence="1">FP105234-sp</strain>
    </source>
</reference>
<evidence type="ECO:0000313" key="2">
    <source>
        <dbReference type="Proteomes" id="UP000814033"/>
    </source>
</evidence>
<protein>
    <submittedName>
        <fullName evidence="1">Uncharacterized protein</fullName>
    </submittedName>
</protein>
<name>A0ACB8RA35_9AGAM</name>
<sequence length="74" mass="8294">STNPPESRLEHFIAYALRRHVSATFAALYLLQLLKARLPSAKGSSGHRLFISPFIIASKIICDDTYSNESWCIV</sequence>
<gene>
    <name evidence="1" type="ORF">FA95DRAFT_1468472</name>
</gene>
<organism evidence="1 2">
    <name type="scientific">Auriscalpium vulgare</name>
    <dbReference type="NCBI Taxonomy" id="40419"/>
    <lineage>
        <taxon>Eukaryota</taxon>
        <taxon>Fungi</taxon>
        <taxon>Dikarya</taxon>
        <taxon>Basidiomycota</taxon>
        <taxon>Agaricomycotina</taxon>
        <taxon>Agaricomycetes</taxon>
        <taxon>Russulales</taxon>
        <taxon>Auriscalpiaceae</taxon>
        <taxon>Auriscalpium</taxon>
    </lineage>
</organism>
<dbReference type="Proteomes" id="UP000814033">
    <property type="component" value="Unassembled WGS sequence"/>
</dbReference>
<feature type="non-terminal residue" evidence="1">
    <location>
        <position position="74"/>
    </location>
</feature>
<dbReference type="EMBL" id="MU276169">
    <property type="protein sequence ID" value="KAI0040767.1"/>
    <property type="molecule type" value="Genomic_DNA"/>
</dbReference>
<keyword evidence="2" id="KW-1185">Reference proteome</keyword>
<accession>A0ACB8RA35</accession>
<reference evidence="1" key="1">
    <citation type="submission" date="2021-02" db="EMBL/GenBank/DDBJ databases">
        <authorList>
            <consortium name="DOE Joint Genome Institute"/>
            <person name="Ahrendt S."/>
            <person name="Looney B.P."/>
            <person name="Miyauchi S."/>
            <person name="Morin E."/>
            <person name="Drula E."/>
            <person name="Courty P.E."/>
            <person name="Chicoki N."/>
            <person name="Fauchery L."/>
            <person name="Kohler A."/>
            <person name="Kuo A."/>
            <person name="Labutti K."/>
            <person name="Pangilinan J."/>
            <person name="Lipzen A."/>
            <person name="Riley R."/>
            <person name="Andreopoulos W."/>
            <person name="He G."/>
            <person name="Johnson J."/>
            <person name="Barry K.W."/>
            <person name="Grigoriev I.V."/>
            <person name="Nagy L."/>
            <person name="Hibbett D."/>
            <person name="Henrissat B."/>
            <person name="Matheny P.B."/>
            <person name="Labbe J."/>
            <person name="Martin F."/>
        </authorList>
    </citation>
    <scope>NUCLEOTIDE SEQUENCE</scope>
    <source>
        <strain evidence="1">FP105234-sp</strain>
    </source>
</reference>
<comment type="caution">
    <text evidence="1">The sequence shown here is derived from an EMBL/GenBank/DDBJ whole genome shotgun (WGS) entry which is preliminary data.</text>
</comment>